<gene>
    <name evidence="4" type="ORF">H103_05941</name>
</gene>
<dbReference type="InterPro" id="IPR002110">
    <property type="entry name" value="Ankyrin_rpt"/>
</dbReference>
<sequence length="279" mass="31370">MDILAINNGVYEHEYRCPGGSALSAAALGGNKEIVSLLLEPEFRLSPSSSEYHRAILCAGIPIYDIQYFKDQMLWEAVCHNRESTVQWLVDNGTDINRDGPLIREHGCALHLAAQNGYGNLIRLLLDQGEDMSYVSSYMSLTPMRFAARGGHLEAVQVLVDENVGIQALVRAIMVNTLGIISILAAAGVPLNNDDSDLLRDPVWVAKSFSSPWVFDFLLSIGAQDREYAEDQLINEREERIYELGRYGLLDINQETWMWQGKYWAVIQLLELSSSQRCW</sequence>
<dbReference type="PROSITE" id="PS50088">
    <property type="entry name" value="ANK_REPEAT"/>
    <property type="match status" value="1"/>
</dbReference>
<proteinExistence type="predicted"/>
<evidence type="ECO:0000256" key="3">
    <source>
        <dbReference type="PROSITE-ProRule" id="PRU00023"/>
    </source>
</evidence>
<dbReference type="EMBL" id="KK207880">
    <property type="protein sequence ID" value="EZF50677.1"/>
    <property type="molecule type" value="Genomic_DNA"/>
</dbReference>
<protein>
    <submittedName>
        <fullName evidence="4">Uncharacterized protein</fullName>
    </submittedName>
</protein>
<dbReference type="InterPro" id="IPR036770">
    <property type="entry name" value="Ankyrin_rpt-contain_sf"/>
</dbReference>
<dbReference type="PROSITE" id="PS50297">
    <property type="entry name" value="ANK_REP_REGION"/>
    <property type="match status" value="1"/>
</dbReference>
<reference evidence="4" key="1">
    <citation type="submission" date="2014-02" db="EMBL/GenBank/DDBJ databases">
        <title>The Genome Sequence of Trichophyton rubrum (morphotype fischeri) CBS 288.86.</title>
        <authorList>
            <consortium name="The Broad Institute Genomics Platform"/>
            <person name="Cuomo C.A."/>
            <person name="White T.C."/>
            <person name="Graser Y."/>
            <person name="Martinez-Rossi N."/>
            <person name="Heitman J."/>
            <person name="Young S.K."/>
            <person name="Zeng Q."/>
            <person name="Gargeya S."/>
            <person name="Abouelleil A."/>
            <person name="Alvarado L."/>
            <person name="Chapman S.B."/>
            <person name="Gainer-Dewar J."/>
            <person name="Goldberg J."/>
            <person name="Griggs A."/>
            <person name="Gujja S."/>
            <person name="Hansen M."/>
            <person name="Howarth C."/>
            <person name="Imamovic A."/>
            <person name="Larimer J."/>
            <person name="Martinez D."/>
            <person name="Murphy C."/>
            <person name="Pearson M.D."/>
            <person name="Persinoti G."/>
            <person name="Poon T."/>
            <person name="Priest M."/>
            <person name="Roberts A.D."/>
            <person name="Saif S."/>
            <person name="Shea T.D."/>
            <person name="Sykes S.N."/>
            <person name="Wortman J."/>
            <person name="Nusbaum C."/>
            <person name="Birren B."/>
        </authorList>
    </citation>
    <scope>NUCLEOTIDE SEQUENCE [LARGE SCALE GENOMIC DNA]</scope>
    <source>
        <strain evidence="4">CBS 288.86</strain>
    </source>
</reference>
<evidence type="ECO:0000313" key="4">
    <source>
        <dbReference type="EMBL" id="EZF50677.1"/>
    </source>
</evidence>
<dbReference type="HOGENOM" id="CLU_089737_0_0_1"/>
<keyword evidence="1" id="KW-0677">Repeat</keyword>
<dbReference type="Gene3D" id="1.25.40.20">
    <property type="entry name" value="Ankyrin repeat-containing domain"/>
    <property type="match status" value="1"/>
</dbReference>
<dbReference type="OrthoDB" id="5416940at2759"/>
<dbReference type="PANTHER" id="PTHR24198:SF165">
    <property type="entry name" value="ANKYRIN REPEAT-CONTAINING PROTEIN-RELATED"/>
    <property type="match status" value="1"/>
</dbReference>
<dbReference type="PANTHER" id="PTHR24198">
    <property type="entry name" value="ANKYRIN REPEAT AND PROTEIN KINASE DOMAIN-CONTAINING PROTEIN"/>
    <property type="match status" value="1"/>
</dbReference>
<evidence type="ECO:0000256" key="1">
    <source>
        <dbReference type="ARBA" id="ARBA00022737"/>
    </source>
</evidence>
<dbReference type="Pfam" id="PF12796">
    <property type="entry name" value="Ank_2"/>
    <property type="match status" value="1"/>
</dbReference>
<dbReference type="AlphaFoldDB" id="A0A022VWR2"/>
<dbReference type="SUPFAM" id="SSF48403">
    <property type="entry name" value="Ankyrin repeat"/>
    <property type="match status" value="1"/>
</dbReference>
<accession>A0A022VWR2</accession>
<dbReference type="SMART" id="SM00248">
    <property type="entry name" value="ANK"/>
    <property type="match status" value="4"/>
</dbReference>
<name>A0A022VWR2_TRIRU</name>
<evidence type="ECO:0000256" key="2">
    <source>
        <dbReference type="ARBA" id="ARBA00023043"/>
    </source>
</evidence>
<keyword evidence="2 3" id="KW-0040">ANK repeat</keyword>
<feature type="repeat" description="ANK" evidence="3">
    <location>
        <begin position="105"/>
        <end position="137"/>
    </location>
</feature>
<organism evidence="4">
    <name type="scientific">Trichophyton rubrum CBS 288.86</name>
    <dbReference type="NCBI Taxonomy" id="1215330"/>
    <lineage>
        <taxon>Eukaryota</taxon>
        <taxon>Fungi</taxon>
        <taxon>Dikarya</taxon>
        <taxon>Ascomycota</taxon>
        <taxon>Pezizomycotina</taxon>
        <taxon>Eurotiomycetes</taxon>
        <taxon>Eurotiomycetidae</taxon>
        <taxon>Onygenales</taxon>
        <taxon>Arthrodermataceae</taxon>
        <taxon>Trichophyton</taxon>
    </lineage>
</organism>
<dbReference type="Proteomes" id="UP000023758">
    <property type="component" value="Unassembled WGS sequence"/>
</dbReference>